<dbReference type="Proteomes" id="UP001159364">
    <property type="component" value="Linkage Group LG12"/>
</dbReference>
<dbReference type="EMBL" id="JAIWQS010000012">
    <property type="protein sequence ID" value="KAJ8748975.1"/>
    <property type="molecule type" value="Genomic_DNA"/>
</dbReference>
<dbReference type="AlphaFoldDB" id="A0AAV8S9Y7"/>
<dbReference type="PANTHER" id="PTHR33528:SF14">
    <property type="entry name" value="SOLUTE CARRIER FAMILY 35 MEMBER A4"/>
    <property type="match status" value="1"/>
</dbReference>
<comment type="caution">
    <text evidence="1">The sequence shown here is derived from an EMBL/GenBank/DDBJ whole genome shotgun (WGS) entry which is preliminary data.</text>
</comment>
<gene>
    <name evidence="1" type="ORF">K2173_013414</name>
</gene>
<evidence type="ECO:0000313" key="2">
    <source>
        <dbReference type="Proteomes" id="UP001159364"/>
    </source>
</evidence>
<keyword evidence="2" id="KW-1185">Reference proteome</keyword>
<evidence type="ECO:0000313" key="1">
    <source>
        <dbReference type="EMBL" id="KAJ8748975.1"/>
    </source>
</evidence>
<organism evidence="1 2">
    <name type="scientific">Erythroxylum novogranatense</name>
    <dbReference type="NCBI Taxonomy" id="1862640"/>
    <lineage>
        <taxon>Eukaryota</taxon>
        <taxon>Viridiplantae</taxon>
        <taxon>Streptophyta</taxon>
        <taxon>Embryophyta</taxon>
        <taxon>Tracheophyta</taxon>
        <taxon>Spermatophyta</taxon>
        <taxon>Magnoliopsida</taxon>
        <taxon>eudicotyledons</taxon>
        <taxon>Gunneridae</taxon>
        <taxon>Pentapetalae</taxon>
        <taxon>rosids</taxon>
        <taxon>fabids</taxon>
        <taxon>Malpighiales</taxon>
        <taxon>Erythroxylaceae</taxon>
        <taxon>Erythroxylum</taxon>
    </lineage>
</organism>
<sequence length="61" mass="6872">MGIIRTSLSFMLGSFCGAYIAQNYNVPNIRKLADSSLIMAKRIEETYRKPTGDKRNKDASE</sequence>
<protein>
    <submittedName>
        <fullName evidence="1">Uncharacterized protein</fullName>
    </submittedName>
</protein>
<name>A0AAV8S9Y7_9ROSI</name>
<dbReference type="Pfam" id="PF15054">
    <property type="entry name" value="DUF4535"/>
    <property type="match status" value="1"/>
</dbReference>
<proteinExistence type="predicted"/>
<dbReference type="InterPro" id="IPR027854">
    <property type="entry name" value="STMP1"/>
</dbReference>
<accession>A0AAV8S9Y7</accession>
<reference evidence="1 2" key="1">
    <citation type="submission" date="2021-09" db="EMBL/GenBank/DDBJ databases">
        <title>Genomic insights and catalytic innovation underlie evolution of tropane alkaloids biosynthesis.</title>
        <authorList>
            <person name="Wang Y.-J."/>
            <person name="Tian T."/>
            <person name="Huang J.-P."/>
            <person name="Huang S.-X."/>
        </authorList>
    </citation>
    <scope>NUCLEOTIDE SEQUENCE [LARGE SCALE GENOMIC DNA]</scope>
    <source>
        <strain evidence="1">KIB-2018</strain>
        <tissue evidence="1">Leaf</tissue>
    </source>
</reference>
<dbReference type="PANTHER" id="PTHR33528">
    <property type="entry name" value="OS07G0239500 PROTEIN"/>
    <property type="match status" value="1"/>
</dbReference>